<sequence>MVDGKNDFMKIAVEEAKKGMCCGDGGPFGAVVVRDGKIVASGHNMVLVNKDPTCHAEVTAIRNACKVEGNFDLSGCDLYTSCYPCPMCMGACLWARIGHVYYAANSQEAEDAGFSDKDFHLFLQQKPNNAITKLVEYKVTDYLQPFIMWKENEQKVPY</sequence>
<evidence type="ECO:0000313" key="2">
    <source>
        <dbReference type="WBParaSite" id="RSKR_0001022200.1"/>
    </source>
</evidence>
<dbReference type="Proteomes" id="UP000095286">
    <property type="component" value="Unplaced"/>
</dbReference>
<name>A0AC35UCH3_9BILA</name>
<organism evidence="1 2">
    <name type="scientific">Rhabditophanes sp. KR3021</name>
    <dbReference type="NCBI Taxonomy" id="114890"/>
    <lineage>
        <taxon>Eukaryota</taxon>
        <taxon>Metazoa</taxon>
        <taxon>Ecdysozoa</taxon>
        <taxon>Nematoda</taxon>
        <taxon>Chromadorea</taxon>
        <taxon>Rhabditida</taxon>
        <taxon>Tylenchina</taxon>
        <taxon>Panagrolaimomorpha</taxon>
        <taxon>Strongyloidoidea</taxon>
        <taxon>Alloionematidae</taxon>
        <taxon>Rhabditophanes</taxon>
    </lineage>
</organism>
<reference evidence="2" key="1">
    <citation type="submission" date="2016-11" db="UniProtKB">
        <authorList>
            <consortium name="WormBaseParasite"/>
        </authorList>
    </citation>
    <scope>IDENTIFICATION</scope>
    <source>
        <strain evidence="2">KR3021</strain>
    </source>
</reference>
<dbReference type="WBParaSite" id="RSKR_0001022200.1">
    <property type="protein sequence ID" value="RSKR_0001022200.1"/>
    <property type="gene ID" value="RSKR_0001022200"/>
</dbReference>
<accession>A0AC35UCH3</accession>
<evidence type="ECO:0000313" key="1">
    <source>
        <dbReference type="Proteomes" id="UP000095286"/>
    </source>
</evidence>
<protein>
    <submittedName>
        <fullName evidence="2">CMP/dCMP-type deaminase domain-containing protein</fullName>
    </submittedName>
</protein>
<proteinExistence type="predicted"/>